<evidence type="ECO:0000256" key="1">
    <source>
        <dbReference type="ARBA" id="ARBA00004141"/>
    </source>
</evidence>
<comment type="similarity">
    <text evidence="4">Belongs to the putative lipase ROG1 family.</text>
</comment>
<feature type="compositionally biased region" description="Basic and acidic residues" evidence="11">
    <location>
        <begin position="999"/>
        <end position="1009"/>
    </location>
</feature>
<comment type="subcellular location">
    <subcellularLocation>
        <location evidence="3">Endoplasmic reticulum</location>
    </subcellularLocation>
    <subcellularLocation>
        <location evidence="1">Membrane</location>
        <topology evidence="1">Multi-pass membrane protein</topology>
    </subcellularLocation>
    <subcellularLocation>
        <location evidence="2">Mitochondrion</location>
    </subcellularLocation>
</comment>
<feature type="transmembrane region" description="Helical" evidence="12">
    <location>
        <begin position="1163"/>
        <end position="1183"/>
    </location>
</feature>
<feature type="compositionally biased region" description="Basic residues" evidence="11">
    <location>
        <begin position="1216"/>
        <end position="1225"/>
    </location>
</feature>
<dbReference type="InterPro" id="IPR045863">
    <property type="entry name" value="CorA_TM1_TM2"/>
</dbReference>
<evidence type="ECO:0000256" key="9">
    <source>
        <dbReference type="ARBA" id="ARBA00023136"/>
    </source>
</evidence>
<feature type="compositionally biased region" description="Acidic residues" evidence="11">
    <location>
        <begin position="842"/>
        <end position="851"/>
    </location>
</feature>
<evidence type="ECO:0000256" key="12">
    <source>
        <dbReference type="SAM" id="Phobius"/>
    </source>
</evidence>
<keyword evidence="9 12" id="KW-0472">Membrane</keyword>
<dbReference type="GO" id="GO:0005739">
    <property type="term" value="C:mitochondrion"/>
    <property type="evidence" value="ECO:0007669"/>
    <property type="project" value="UniProtKB-SubCell"/>
</dbReference>
<keyword evidence="10" id="KW-0175">Coiled coil</keyword>
<dbReference type="InterPro" id="IPR002523">
    <property type="entry name" value="MgTranspt_CorA/ZnTranspt_ZntB"/>
</dbReference>
<dbReference type="InterPro" id="IPR052374">
    <property type="entry name" value="SERAC1"/>
</dbReference>
<evidence type="ECO:0000256" key="3">
    <source>
        <dbReference type="ARBA" id="ARBA00004240"/>
    </source>
</evidence>
<feature type="compositionally biased region" description="Basic and acidic residues" evidence="11">
    <location>
        <begin position="828"/>
        <end position="841"/>
    </location>
</feature>
<feature type="compositionally biased region" description="Polar residues" evidence="11">
    <location>
        <begin position="24"/>
        <end position="37"/>
    </location>
</feature>
<evidence type="ECO:0000256" key="4">
    <source>
        <dbReference type="ARBA" id="ARBA00007920"/>
    </source>
</evidence>
<dbReference type="SUPFAM" id="SSF53474">
    <property type="entry name" value="alpha/beta-Hydrolases"/>
    <property type="match status" value="1"/>
</dbReference>
<feature type="compositionally biased region" description="Basic and acidic residues" evidence="11">
    <location>
        <begin position="1226"/>
        <end position="1238"/>
    </location>
</feature>
<comment type="caution">
    <text evidence="14">The sequence shown here is derived from an EMBL/GenBank/DDBJ whole genome shotgun (WGS) entry which is preliminary data.</text>
</comment>
<dbReference type="PANTHER" id="PTHR48182">
    <property type="entry name" value="PROTEIN SERAC1"/>
    <property type="match status" value="1"/>
</dbReference>
<evidence type="ECO:0000256" key="11">
    <source>
        <dbReference type="SAM" id="MobiDB-lite"/>
    </source>
</evidence>
<feature type="compositionally biased region" description="Acidic residues" evidence="11">
    <location>
        <begin position="977"/>
        <end position="988"/>
    </location>
</feature>
<dbReference type="GO" id="GO:0005783">
    <property type="term" value="C:endoplasmic reticulum"/>
    <property type="evidence" value="ECO:0007669"/>
    <property type="project" value="UniProtKB-SubCell"/>
</dbReference>
<feature type="domain" description="DUF676" evidence="13">
    <location>
        <begin position="191"/>
        <end position="297"/>
    </location>
</feature>
<dbReference type="InterPro" id="IPR007751">
    <property type="entry name" value="DUF676_lipase-like"/>
</dbReference>
<keyword evidence="5 12" id="KW-0812">Transmembrane</keyword>
<dbReference type="Pfam" id="PF01544">
    <property type="entry name" value="CorA"/>
    <property type="match status" value="1"/>
</dbReference>
<gene>
    <name evidence="14" type="ORF">B0T16DRAFT_418827</name>
</gene>
<feature type="region of interest" description="Disordered" evidence="11">
    <location>
        <begin position="800"/>
        <end position="851"/>
    </location>
</feature>
<feature type="region of interest" description="Disordered" evidence="11">
    <location>
        <begin position="976"/>
        <end position="1009"/>
    </location>
</feature>
<organism evidence="14 15">
    <name type="scientific">Cercophora newfieldiana</name>
    <dbReference type="NCBI Taxonomy" id="92897"/>
    <lineage>
        <taxon>Eukaryota</taxon>
        <taxon>Fungi</taxon>
        <taxon>Dikarya</taxon>
        <taxon>Ascomycota</taxon>
        <taxon>Pezizomycotina</taxon>
        <taxon>Sordariomycetes</taxon>
        <taxon>Sordariomycetidae</taxon>
        <taxon>Sordariales</taxon>
        <taxon>Lasiosphaeriaceae</taxon>
        <taxon>Cercophora</taxon>
    </lineage>
</organism>
<evidence type="ECO:0000256" key="2">
    <source>
        <dbReference type="ARBA" id="ARBA00004173"/>
    </source>
</evidence>
<feature type="region of interest" description="Disordered" evidence="11">
    <location>
        <begin position="1216"/>
        <end position="1238"/>
    </location>
</feature>
<dbReference type="Gene3D" id="3.40.50.1820">
    <property type="entry name" value="alpha/beta hydrolase"/>
    <property type="match status" value="1"/>
</dbReference>
<protein>
    <recommendedName>
        <fullName evidence="13">DUF676 domain-containing protein</fullName>
    </recommendedName>
</protein>
<evidence type="ECO:0000256" key="5">
    <source>
        <dbReference type="ARBA" id="ARBA00022692"/>
    </source>
</evidence>
<accession>A0AA39XWM7</accession>
<dbReference type="Proteomes" id="UP001174936">
    <property type="component" value="Unassembled WGS sequence"/>
</dbReference>
<dbReference type="PANTHER" id="PTHR48182:SF2">
    <property type="entry name" value="PROTEIN SERAC1"/>
    <property type="match status" value="1"/>
</dbReference>
<dbReference type="SUPFAM" id="SSF144083">
    <property type="entry name" value="Magnesium transport protein CorA, transmembrane region"/>
    <property type="match status" value="1"/>
</dbReference>
<dbReference type="InterPro" id="IPR029058">
    <property type="entry name" value="AB_hydrolase_fold"/>
</dbReference>
<feature type="region of interest" description="Disordered" evidence="11">
    <location>
        <begin position="1"/>
        <end position="42"/>
    </location>
</feature>
<feature type="compositionally biased region" description="Basic and acidic residues" evidence="11">
    <location>
        <begin position="1"/>
        <end position="14"/>
    </location>
</feature>
<evidence type="ECO:0000256" key="6">
    <source>
        <dbReference type="ARBA" id="ARBA00022824"/>
    </source>
</evidence>
<dbReference type="AlphaFoldDB" id="A0AA39XWM7"/>
<keyword evidence="7 12" id="KW-1133">Transmembrane helix</keyword>
<dbReference type="EMBL" id="JAULSV010000006">
    <property type="protein sequence ID" value="KAK0640961.1"/>
    <property type="molecule type" value="Genomic_DNA"/>
</dbReference>
<proteinExistence type="inferred from homology"/>
<keyword evidence="6" id="KW-0256">Endoplasmic reticulum</keyword>
<dbReference type="Pfam" id="PF05057">
    <property type="entry name" value="DUF676"/>
    <property type="match status" value="1"/>
</dbReference>
<dbReference type="Gene3D" id="1.20.58.340">
    <property type="entry name" value="Magnesium transport protein CorA, transmembrane region"/>
    <property type="match status" value="1"/>
</dbReference>
<evidence type="ECO:0000259" key="13">
    <source>
        <dbReference type="Pfam" id="PF05057"/>
    </source>
</evidence>
<evidence type="ECO:0000313" key="14">
    <source>
        <dbReference type="EMBL" id="KAK0640961.1"/>
    </source>
</evidence>
<evidence type="ECO:0000256" key="7">
    <source>
        <dbReference type="ARBA" id="ARBA00022989"/>
    </source>
</evidence>
<name>A0AA39XWM7_9PEZI</name>
<reference evidence="14" key="1">
    <citation type="submission" date="2023-06" db="EMBL/GenBank/DDBJ databases">
        <title>Genome-scale phylogeny and comparative genomics of the fungal order Sordariales.</title>
        <authorList>
            <consortium name="Lawrence Berkeley National Laboratory"/>
            <person name="Hensen N."/>
            <person name="Bonometti L."/>
            <person name="Westerberg I."/>
            <person name="Brannstrom I.O."/>
            <person name="Guillou S."/>
            <person name="Cros-Aarteil S."/>
            <person name="Calhoun S."/>
            <person name="Haridas S."/>
            <person name="Kuo A."/>
            <person name="Mondo S."/>
            <person name="Pangilinan J."/>
            <person name="Riley R."/>
            <person name="Labutti K."/>
            <person name="Andreopoulos B."/>
            <person name="Lipzen A."/>
            <person name="Chen C."/>
            <person name="Yanf M."/>
            <person name="Daum C."/>
            <person name="Ng V."/>
            <person name="Clum A."/>
            <person name="Steindorff A."/>
            <person name="Ohm R."/>
            <person name="Martin F."/>
            <person name="Silar P."/>
            <person name="Natvig D."/>
            <person name="Lalanne C."/>
            <person name="Gautier V."/>
            <person name="Ament-Velasquez S.L."/>
            <person name="Kruys A."/>
            <person name="Hutchinson M.I."/>
            <person name="Powell A.J."/>
            <person name="Barry K."/>
            <person name="Miller A.N."/>
            <person name="Grigoriev I.V."/>
            <person name="Debuchy R."/>
            <person name="Gladieux P."/>
            <person name="Thoren M.H."/>
            <person name="Johannesson H."/>
        </authorList>
    </citation>
    <scope>NUCLEOTIDE SEQUENCE</scope>
    <source>
        <strain evidence="14">SMH2532-1</strain>
    </source>
</reference>
<evidence type="ECO:0000256" key="10">
    <source>
        <dbReference type="SAM" id="Coils"/>
    </source>
</evidence>
<keyword evidence="15" id="KW-1185">Reference proteome</keyword>
<sequence length="1267" mass="142830">MEKEGQTGKAEAAEGVKQVDAGNSAETQKQDAASDGTSRVDMVTKDLASSSVVGSDAARKDGLTWSDANLTDLEPGFAHIDGDIDGDGTGYNDTKVDVITVPCPGADPLSTWSSDPLPDDYFGSPSYGDLRRLPTVARLAADTILSPAIDRPLPKAGHMWVRQGIRRSASTARVLLYRHRALTDGINLELLARDLLDQVQKQRQGTRPSRPIFFIAHSIGGLVVKLALLLASKLTEYREIKYNCHGVVFFATPHRGSSYMSMKNLKESIRQLLRLQRALPKSLSDEVRVGHPSLLRMQDEFVELASELRIWSLYETIDSELSGLGNGRSVEVQFGAPLVSIKSALLELRHEDVFAVESDHAHLASFGLNNTKTMATFLDDFTAAIVKARKLSAYIHSPLRLKEHVKVEVIGFYEDPDAEMESTIRLYATKYHLSEFLNKGPEKCLAERLNRVVIRRRTASQASASRTPETSGGLNVFDNAQKAWQAAPIETLDSQGSIDPDSPESPNIVVTSASTRPSISLQGHPFPIAARGGQAHSESAPVLPTVRSRPLSSHSTASTASTASTVSEPAIGLSNIDVAAFPRPDFRESDLTTRQREELLNKARFVIRDPTAGFSRPNPNLRKFMWIHTPYTNPIWVRNIFDKLSETQNHNFSRLFNYDNWESKHIHSSHSQAQPSYAKPTCSLVTADTPASPWVPSSFGGRVSPGITPNILFCYFPYLHFDTYQSIVRRRNLIKRRLYHGRATPVPQDIAELESLELRVLWEYLGYDPPINPRRTLDQFGYPSLQDTHARDDDQMLYKLTKQPPLPPHFRPAEKEKRTAPSSLRSQHAKDSEASSSQDHDSSDDETCFEEETDLRDGNLLMVDQLWLWAIDTTTLATFFPKRESDPREGTLFQQADLRNSVYNELNGDLTGRTENALELAAFVVFHAVTVFLDRNSHPDLEIFRIFEEAIGLLAERMTLNMKHFRLQTFKTVGLDSESESEDEEEENSPAAIKRRHKRELERAERENRENTSALLQLMDLDDECRQLLKLFETQESVIKTMKTIYTSKELKDITGNGQFYLEEALEYLDEYKQQAKDMLQRVDTVRKDYEKMLEMAQRQAQVDEVRWSRVQTELASSQNLSVMIFTTFTVIFLPLSFFTGLFGVNTSDWPEDNLPSLKTIGLISLPISAGLIILALVAAYNWRAQSLVKSLFVNSKRSLAKGIAYLGKLEPQSRRTRKRRRKAEAKKEKNAELARREKEKSYDFWANLKQGRSTKYEIPHLNRHGE</sequence>
<evidence type="ECO:0000313" key="15">
    <source>
        <dbReference type="Proteomes" id="UP001174936"/>
    </source>
</evidence>
<keyword evidence="8" id="KW-0496">Mitochondrion</keyword>
<feature type="transmembrane region" description="Helical" evidence="12">
    <location>
        <begin position="1121"/>
        <end position="1143"/>
    </location>
</feature>
<dbReference type="GO" id="GO:0016020">
    <property type="term" value="C:membrane"/>
    <property type="evidence" value="ECO:0007669"/>
    <property type="project" value="UniProtKB-SubCell"/>
</dbReference>
<evidence type="ECO:0000256" key="8">
    <source>
        <dbReference type="ARBA" id="ARBA00023128"/>
    </source>
</evidence>
<feature type="coiled-coil region" evidence="10">
    <location>
        <begin position="1062"/>
        <end position="1100"/>
    </location>
</feature>
<dbReference type="GO" id="GO:0046873">
    <property type="term" value="F:metal ion transmembrane transporter activity"/>
    <property type="evidence" value="ECO:0007669"/>
    <property type="project" value="InterPro"/>
</dbReference>